<dbReference type="Proteomes" id="UP000298234">
    <property type="component" value="Unassembled WGS sequence"/>
</dbReference>
<name>A0AAX2RYW0_BURCE</name>
<accession>A0AAX2RYW0</accession>
<proteinExistence type="predicted"/>
<dbReference type="SUPFAM" id="SSF64182">
    <property type="entry name" value="DHH phosphoesterases"/>
    <property type="match status" value="1"/>
</dbReference>
<reference evidence="1 2" key="1">
    <citation type="submission" date="2019-03" db="EMBL/GenBank/DDBJ databases">
        <title>Burkholderia cepacia outbreak.</title>
        <authorList>
            <person name="Farzana R."/>
            <person name="Walsh T.R."/>
        </authorList>
    </citation>
    <scope>NUCLEOTIDE SEQUENCE [LARGE SCALE GENOMIC DNA]</scope>
    <source>
        <strain evidence="2">d13</strain>
    </source>
</reference>
<sequence>MTRFDVFNGDADGICALHQLRLVTPAESVLVTGPKRDIALLARVPAIRGDAVTVLDVSLDANREALVALLARGVDVDYFDHHVTGDVPAHPHLHAHIDTAPDTCTSVIVDRYLAGRQRLWAAVGAYGDNLDGVAGALAAAGNLTDADARRLQVLGESINYNGYGDLPDDLFMAPLAVYAVIRQFANPLDFAGSPFARRLAENRRRDIARAQRQRATFVLPGADVYILPDARWARRVRGVFANLLARREPARAHAVLTVAAGGRYTVSVRAPVAAPYGADRLCRAFPDGGGREAAAGINRLAPACLDAFVEALASAYPAA</sequence>
<comment type="caution">
    <text evidence="1">The sequence shown here is derived from an EMBL/GenBank/DDBJ whole genome shotgun (WGS) entry which is preliminary data.</text>
</comment>
<evidence type="ECO:0000313" key="2">
    <source>
        <dbReference type="Proteomes" id="UP000298234"/>
    </source>
</evidence>
<evidence type="ECO:0000313" key="1">
    <source>
        <dbReference type="EMBL" id="TEU53893.1"/>
    </source>
</evidence>
<dbReference type="InterPro" id="IPR038763">
    <property type="entry name" value="DHH_sf"/>
</dbReference>
<gene>
    <name evidence="1" type="ORF">E3D37_02025</name>
</gene>
<dbReference type="AlphaFoldDB" id="A0AAX2RYW0"/>
<organism evidence="1 2">
    <name type="scientific">Burkholderia cepacia</name>
    <name type="common">Pseudomonas cepacia</name>
    <dbReference type="NCBI Taxonomy" id="292"/>
    <lineage>
        <taxon>Bacteria</taxon>
        <taxon>Pseudomonadati</taxon>
        <taxon>Pseudomonadota</taxon>
        <taxon>Betaproteobacteria</taxon>
        <taxon>Burkholderiales</taxon>
        <taxon>Burkholderiaceae</taxon>
        <taxon>Burkholderia</taxon>
        <taxon>Burkholderia cepacia complex</taxon>
    </lineage>
</organism>
<protein>
    <submittedName>
        <fullName evidence="1">Acetyltransferase</fullName>
    </submittedName>
</protein>
<dbReference type="EMBL" id="SNSQ01000002">
    <property type="protein sequence ID" value="TEU53893.1"/>
    <property type="molecule type" value="Genomic_DNA"/>
</dbReference>
<dbReference type="RefSeq" id="WP_134319448.1">
    <property type="nucleotide sequence ID" value="NZ_JAYNCD010000019.1"/>
</dbReference>